<dbReference type="NCBIfam" id="TIGR03083">
    <property type="entry name" value="maleylpyruvate isomerase family mycothiol-dependent enzyme"/>
    <property type="match status" value="1"/>
</dbReference>
<sequence length="209" mass="22753">MDSDAYWAVVGRLRLRLADLLETLGPEEWDHPSLCAGWRVRDVAGHLSLVPTITVREMAAAAPRARFDPDRINTHLARRYGAAEPGEIVDRIRRHAGDRTTAWALSTANSLFDIEVHSQDIAIPLGRAFPVAPEDTVPGLERVWTMGWPFRARRRLGHLALRATDADWAVGDGPEVRGPALALLLLLTGRGATAAPDLTGPGVELLALA</sequence>
<feature type="domain" description="Mycothiol-dependent maleylpyruvate isomerase metal-binding" evidence="1">
    <location>
        <begin position="13"/>
        <end position="65"/>
    </location>
</feature>
<dbReference type="InterPro" id="IPR024344">
    <property type="entry name" value="MDMPI_metal-binding"/>
</dbReference>
<organism evidence="2 3">
    <name type="scientific">Nocardioides taihuensis</name>
    <dbReference type="NCBI Taxonomy" id="1835606"/>
    <lineage>
        <taxon>Bacteria</taxon>
        <taxon>Bacillati</taxon>
        <taxon>Actinomycetota</taxon>
        <taxon>Actinomycetes</taxon>
        <taxon>Propionibacteriales</taxon>
        <taxon>Nocardioidaceae</taxon>
        <taxon>Nocardioides</taxon>
    </lineage>
</organism>
<accession>A0ABW0BDP0</accession>
<evidence type="ECO:0000313" key="2">
    <source>
        <dbReference type="EMBL" id="MFC5175288.1"/>
    </source>
</evidence>
<name>A0ABW0BDP0_9ACTN</name>
<reference evidence="3" key="1">
    <citation type="journal article" date="2019" name="Int. J. Syst. Evol. Microbiol.">
        <title>The Global Catalogue of Microorganisms (GCM) 10K type strain sequencing project: providing services to taxonomists for standard genome sequencing and annotation.</title>
        <authorList>
            <consortium name="The Broad Institute Genomics Platform"/>
            <consortium name="The Broad Institute Genome Sequencing Center for Infectious Disease"/>
            <person name="Wu L."/>
            <person name="Ma J."/>
        </authorList>
    </citation>
    <scope>NUCLEOTIDE SEQUENCE [LARGE SCALE GENOMIC DNA]</scope>
    <source>
        <strain evidence="3">DFY41</strain>
    </source>
</reference>
<keyword evidence="3" id="KW-1185">Reference proteome</keyword>
<evidence type="ECO:0000259" key="1">
    <source>
        <dbReference type="Pfam" id="PF11716"/>
    </source>
</evidence>
<dbReference type="RefSeq" id="WP_378585810.1">
    <property type="nucleotide sequence ID" value="NZ_JBHSKD010000002.1"/>
</dbReference>
<evidence type="ECO:0000313" key="3">
    <source>
        <dbReference type="Proteomes" id="UP001596087"/>
    </source>
</evidence>
<dbReference type="Proteomes" id="UP001596087">
    <property type="component" value="Unassembled WGS sequence"/>
</dbReference>
<dbReference type="SUPFAM" id="SSF109854">
    <property type="entry name" value="DinB/YfiT-like putative metalloenzymes"/>
    <property type="match status" value="1"/>
</dbReference>
<keyword evidence="2" id="KW-0413">Isomerase</keyword>
<dbReference type="Pfam" id="PF11716">
    <property type="entry name" value="MDMPI_N"/>
    <property type="match status" value="1"/>
</dbReference>
<proteinExistence type="predicted"/>
<gene>
    <name evidence="2" type="ORF">ACFPGP_01310</name>
</gene>
<dbReference type="EMBL" id="JBHSKD010000002">
    <property type="protein sequence ID" value="MFC5175288.1"/>
    <property type="molecule type" value="Genomic_DNA"/>
</dbReference>
<dbReference type="InterPro" id="IPR017517">
    <property type="entry name" value="Maleyloyr_isom"/>
</dbReference>
<comment type="caution">
    <text evidence="2">The sequence shown here is derived from an EMBL/GenBank/DDBJ whole genome shotgun (WGS) entry which is preliminary data.</text>
</comment>
<dbReference type="Gene3D" id="1.20.120.450">
    <property type="entry name" value="dinb family like domain"/>
    <property type="match status" value="1"/>
</dbReference>
<protein>
    <submittedName>
        <fullName evidence="2">Maleylpyruvate isomerase family mycothiol-dependent enzyme</fullName>
    </submittedName>
</protein>
<dbReference type="InterPro" id="IPR034660">
    <property type="entry name" value="DinB/YfiT-like"/>
</dbReference>
<dbReference type="GO" id="GO:0016853">
    <property type="term" value="F:isomerase activity"/>
    <property type="evidence" value="ECO:0007669"/>
    <property type="project" value="UniProtKB-KW"/>
</dbReference>